<evidence type="ECO:0000256" key="4">
    <source>
        <dbReference type="PROSITE-ProRule" id="PRU00452"/>
    </source>
</evidence>
<keyword evidence="1" id="KW-0479">Metal-binding</keyword>
<dbReference type="GO" id="GO:0008270">
    <property type="term" value="F:zinc ion binding"/>
    <property type="evidence" value="ECO:0007669"/>
    <property type="project" value="UniProtKB-KW"/>
</dbReference>
<feature type="compositionally biased region" description="Polar residues" evidence="5">
    <location>
        <begin position="517"/>
        <end position="529"/>
    </location>
</feature>
<dbReference type="AlphaFoldDB" id="A0A9Q0M6U0"/>
<feature type="region of interest" description="Disordered" evidence="5">
    <location>
        <begin position="649"/>
        <end position="677"/>
    </location>
</feature>
<evidence type="ECO:0000313" key="8">
    <source>
        <dbReference type="Proteomes" id="UP001142055"/>
    </source>
</evidence>
<feature type="region of interest" description="Disordered" evidence="5">
    <location>
        <begin position="487"/>
        <end position="556"/>
    </location>
</feature>
<dbReference type="SUPFAM" id="SSF57850">
    <property type="entry name" value="RING/U-box"/>
    <property type="match status" value="1"/>
</dbReference>
<reference evidence="7" key="1">
    <citation type="submission" date="2022-12" db="EMBL/GenBank/DDBJ databases">
        <title>Genome assemblies of Blomia tropicalis.</title>
        <authorList>
            <person name="Cui Y."/>
        </authorList>
    </citation>
    <scope>NUCLEOTIDE SEQUENCE</scope>
    <source>
        <tissue evidence="7">Adult mites</tissue>
    </source>
</reference>
<feature type="compositionally biased region" description="Polar residues" evidence="5">
    <location>
        <begin position="1"/>
        <end position="10"/>
    </location>
</feature>
<dbReference type="InterPro" id="IPR013083">
    <property type="entry name" value="Znf_RING/FYVE/PHD"/>
</dbReference>
<evidence type="ECO:0000313" key="7">
    <source>
        <dbReference type="EMBL" id="KAJ6218405.1"/>
    </source>
</evidence>
<dbReference type="PANTHER" id="PTHR10782:SF4">
    <property type="entry name" value="TONALLI, ISOFORM E"/>
    <property type="match status" value="1"/>
</dbReference>
<evidence type="ECO:0000256" key="2">
    <source>
        <dbReference type="ARBA" id="ARBA00022771"/>
    </source>
</evidence>
<feature type="region of interest" description="Disordered" evidence="5">
    <location>
        <begin position="1"/>
        <end position="50"/>
    </location>
</feature>
<protein>
    <recommendedName>
        <fullName evidence="6">SP-RING-type domain-containing protein</fullName>
    </recommendedName>
</protein>
<keyword evidence="2 4" id="KW-0863">Zinc-finger</keyword>
<feature type="compositionally biased region" description="Acidic residues" evidence="5">
    <location>
        <begin position="429"/>
        <end position="440"/>
    </location>
</feature>
<feature type="compositionally biased region" description="Low complexity" evidence="5">
    <location>
        <begin position="11"/>
        <end position="21"/>
    </location>
</feature>
<evidence type="ECO:0000259" key="6">
    <source>
        <dbReference type="PROSITE" id="PS51044"/>
    </source>
</evidence>
<feature type="compositionally biased region" description="Low complexity" evidence="5">
    <location>
        <begin position="530"/>
        <end position="549"/>
    </location>
</feature>
<dbReference type="GO" id="GO:0000785">
    <property type="term" value="C:chromatin"/>
    <property type="evidence" value="ECO:0007669"/>
    <property type="project" value="TreeGrafter"/>
</dbReference>
<keyword evidence="8" id="KW-1185">Reference proteome</keyword>
<sequence>MKRQTASRYPTRSTTSRSTSSNCNNGSAERGRSERTRSHNDRSMNNTNTMDYRVLPTNHLPRLPNQLSQHQPPSQVHHTQYSMYRGPTQPMMNGIPPMSYNPNSIYRPLPHVNTPSFPAYSMPIINESTLRKTNVRFIKLNSYDDIKTLIEPRSVGIGGPAAIFHINEFSSFLQDDSYRVFLRFCKYSSALSEQIDCLPKSFNLLINTSAFQVKNKFTFAPYDITSRVACEKNNEVQFRIHFEVNSSEQNENFFYGLYFVKKVDHKRLLSLFKCKPVCDIKHSIDLVKKILNPQLDDDEVSVVETSKKIIAPITCPLSATRIKYPARSKNCNHILCFDAESFISLNEITPRWRCPICKAYIKIDDLIIDGLFNKILRDAPSECTEVQIFPDGQYEFPGAKKSSSSDILLKKDHSGNESTKSQKVIECITIDDSDDEDDANGSDSDTIMSDDTESDTPSSPLVKGEKSAEDSDSDFEIVFERIVTKTTKSNSKVSNDNSDTSSPKPSRSPPPKKTKTAHYQSDNANGHHQSNLSTNNNSNINNNNSNNGNHAKHAPLLQPSSSVPFCSNGQLSSCMYNTSQHYGDNASTSTTTDALHLHTASSCPPPISPHVYANQTSTVHHTNIPSISTNELYNSYMYNCPNSILPNSSKTYSSSSTAPGNCGGDGRSSSNNNNNNNNRTLYGCNGIPNNQQLGVSFLSNQKNLYQAMSSSANSASYQIAPNNAQRPMSNYQSTGMGYNSYNRGSPLMCPTSNANINLTNKLFRLNGVTEFLNIVNSIKMSCDFDV</sequence>
<feature type="compositionally biased region" description="Basic and acidic residues" evidence="5">
    <location>
        <begin position="29"/>
        <end position="42"/>
    </location>
</feature>
<gene>
    <name evidence="7" type="ORF">RDWZM_009562</name>
</gene>
<evidence type="ECO:0000256" key="5">
    <source>
        <dbReference type="SAM" id="MobiDB-lite"/>
    </source>
</evidence>
<dbReference type="PANTHER" id="PTHR10782">
    <property type="entry name" value="ZINC FINGER MIZ DOMAIN-CONTAINING PROTEIN"/>
    <property type="match status" value="1"/>
</dbReference>
<feature type="domain" description="SP-RING-type" evidence="6">
    <location>
        <begin position="296"/>
        <end position="381"/>
    </location>
</feature>
<dbReference type="InterPro" id="IPR004181">
    <property type="entry name" value="Znf_MIZ"/>
</dbReference>
<dbReference type="GO" id="GO:0061665">
    <property type="term" value="F:SUMO ligase activity"/>
    <property type="evidence" value="ECO:0007669"/>
    <property type="project" value="TreeGrafter"/>
</dbReference>
<dbReference type="Proteomes" id="UP001142055">
    <property type="component" value="Chromosome 3"/>
</dbReference>
<dbReference type="Gene3D" id="3.30.40.10">
    <property type="entry name" value="Zinc/RING finger domain, C3HC4 (zinc finger)"/>
    <property type="match status" value="1"/>
</dbReference>
<organism evidence="7 8">
    <name type="scientific">Blomia tropicalis</name>
    <name type="common">Mite</name>
    <dbReference type="NCBI Taxonomy" id="40697"/>
    <lineage>
        <taxon>Eukaryota</taxon>
        <taxon>Metazoa</taxon>
        <taxon>Ecdysozoa</taxon>
        <taxon>Arthropoda</taxon>
        <taxon>Chelicerata</taxon>
        <taxon>Arachnida</taxon>
        <taxon>Acari</taxon>
        <taxon>Acariformes</taxon>
        <taxon>Sarcoptiformes</taxon>
        <taxon>Astigmata</taxon>
        <taxon>Glycyphagoidea</taxon>
        <taxon>Echimyopodidae</taxon>
        <taxon>Blomia</taxon>
    </lineage>
</organism>
<name>A0A9Q0M6U0_BLOTA</name>
<evidence type="ECO:0000256" key="1">
    <source>
        <dbReference type="ARBA" id="ARBA00022723"/>
    </source>
</evidence>
<comment type="caution">
    <text evidence="7">The sequence shown here is derived from an EMBL/GenBank/DDBJ whole genome shotgun (WGS) entry which is preliminary data.</text>
</comment>
<dbReference type="PROSITE" id="PS51044">
    <property type="entry name" value="ZF_SP_RING"/>
    <property type="match status" value="1"/>
</dbReference>
<feature type="compositionally biased region" description="Low complexity" evidence="5">
    <location>
        <begin position="487"/>
        <end position="505"/>
    </location>
</feature>
<dbReference type="GO" id="GO:0016925">
    <property type="term" value="P:protein sumoylation"/>
    <property type="evidence" value="ECO:0007669"/>
    <property type="project" value="TreeGrafter"/>
</dbReference>
<dbReference type="Pfam" id="PF02891">
    <property type="entry name" value="zf-MIZ"/>
    <property type="match status" value="1"/>
</dbReference>
<feature type="compositionally biased region" description="Low complexity" evidence="5">
    <location>
        <begin position="668"/>
        <end position="677"/>
    </location>
</feature>
<feature type="region of interest" description="Disordered" evidence="5">
    <location>
        <begin position="429"/>
        <end position="474"/>
    </location>
</feature>
<evidence type="ECO:0000256" key="3">
    <source>
        <dbReference type="ARBA" id="ARBA00022833"/>
    </source>
</evidence>
<keyword evidence="3" id="KW-0862">Zinc</keyword>
<proteinExistence type="predicted"/>
<accession>A0A9Q0M6U0</accession>
<dbReference type="EMBL" id="JAPWDV010000003">
    <property type="protein sequence ID" value="KAJ6218405.1"/>
    <property type="molecule type" value="Genomic_DNA"/>
</dbReference>